<gene>
    <name evidence="1" type="ORF">F3J40_15995</name>
</gene>
<evidence type="ECO:0008006" key="3">
    <source>
        <dbReference type="Google" id="ProtNLM"/>
    </source>
</evidence>
<evidence type="ECO:0000313" key="1">
    <source>
        <dbReference type="EMBL" id="NIF23092.1"/>
    </source>
</evidence>
<dbReference type="RefSeq" id="WP_167016152.1">
    <property type="nucleotide sequence ID" value="NZ_VWXF01000006.1"/>
</dbReference>
<comment type="caution">
    <text evidence="1">The sequence shown here is derived from an EMBL/GenBank/DDBJ whole genome shotgun (WGS) entry which is preliminary data.</text>
</comment>
<proteinExistence type="predicted"/>
<dbReference type="Proteomes" id="UP001515683">
    <property type="component" value="Unassembled WGS sequence"/>
</dbReference>
<evidence type="ECO:0000313" key="2">
    <source>
        <dbReference type="Proteomes" id="UP001515683"/>
    </source>
</evidence>
<name>A0ABX0RCK8_9GAMM</name>
<reference evidence="1 2" key="1">
    <citation type="journal article" date="2019" name="bioRxiv">
        <title>Bacteria contribute to plant secondary compound degradation in a generalist herbivore system.</title>
        <authorList>
            <person name="Francoeur C.B."/>
            <person name="Khadempour L."/>
            <person name="Moreira-Soto R.D."/>
            <person name="Gotting K."/>
            <person name="Book A.J."/>
            <person name="Pinto-Tomas A.A."/>
            <person name="Keefover-Ring K."/>
            <person name="Currie C.R."/>
        </authorList>
    </citation>
    <scope>NUCLEOTIDE SEQUENCE [LARGE SCALE GENOMIC DNA]</scope>
    <source>
        <strain evidence="1">Acro-835</strain>
    </source>
</reference>
<protein>
    <recommendedName>
        <fullName evidence="3">CdiI immunity protein domain-containing protein</fullName>
    </recommendedName>
</protein>
<dbReference type="EMBL" id="VWXF01000006">
    <property type="protein sequence ID" value="NIF23092.1"/>
    <property type="molecule type" value="Genomic_DNA"/>
</dbReference>
<accession>A0ABX0RCK8</accession>
<keyword evidence="2" id="KW-1185">Reference proteome</keyword>
<organism evidence="1 2">
    <name type="scientific">Candidatus Pantoea multigeneris</name>
    <dbReference type="NCBI Taxonomy" id="2608357"/>
    <lineage>
        <taxon>Bacteria</taxon>
        <taxon>Pseudomonadati</taxon>
        <taxon>Pseudomonadota</taxon>
        <taxon>Gammaproteobacteria</taxon>
        <taxon>Enterobacterales</taxon>
        <taxon>Erwiniaceae</taxon>
        <taxon>Pantoea</taxon>
    </lineage>
</organism>
<sequence length="111" mass="13397">MDKKLKIEILNNKDDLIEGTFCYLFFEDRVFDESLLINLIENTRDYLSKNIDGREIIEFLKWLSICTNQCFSSHNAKDDLYTISNYKIEMETKWHNAWEPMILRLINLRLK</sequence>